<dbReference type="AlphaFoldDB" id="A0A7V1PU49"/>
<proteinExistence type="predicted"/>
<dbReference type="Pfam" id="PF03781">
    <property type="entry name" value="FGE-sulfatase"/>
    <property type="match status" value="1"/>
</dbReference>
<dbReference type="Gene3D" id="3.90.1580.10">
    <property type="entry name" value="paralog of FGE (formylglycine-generating enzyme)"/>
    <property type="match status" value="1"/>
</dbReference>
<organism evidence="2">
    <name type="scientific">Caldithrix abyssi</name>
    <dbReference type="NCBI Taxonomy" id="187145"/>
    <lineage>
        <taxon>Bacteria</taxon>
        <taxon>Pseudomonadati</taxon>
        <taxon>Calditrichota</taxon>
        <taxon>Calditrichia</taxon>
        <taxon>Calditrichales</taxon>
        <taxon>Calditrichaceae</taxon>
        <taxon>Caldithrix</taxon>
    </lineage>
</organism>
<dbReference type="SUPFAM" id="SSF56436">
    <property type="entry name" value="C-type lectin-like"/>
    <property type="match status" value="1"/>
</dbReference>
<reference evidence="2" key="1">
    <citation type="journal article" date="2020" name="mSystems">
        <title>Genome- and Community-Level Interaction Insights into Carbon Utilization and Element Cycling Functions of Hydrothermarchaeota in Hydrothermal Sediment.</title>
        <authorList>
            <person name="Zhou Z."/>
            <person name="Liu Y."/>
            <person name="Xu W."/>
            <person name="Pan J."/>
            <person name="Luo Z.H."/>
            <person name="Li M."/>
        </authorList>
    </citation>
    <scope>NUCLEOTIDE SEQUENCE [LARGE SCALE GENOMIC DNA]</scope>
    <source>
        <strain evidence="2">HyVt-456</strain>
    </source>
</reference>
<feature type="domain" description="Sulfatase-modifying factor enzyme-like" evidence="1">
    <location>
        <begin position="56"/>
        <end position="109"/>
    </location>
</feature>
<evidence type="ECO:0000313" key="2">
    <source>
        <dbReference type="EMBL" id="HED10348.1"/>
    </source>
</evidence>
<sequence>MKPQVGLIPLGRDIRSGLWEFWLWESGPRPPWKAGPEDSGQIDLGLLPRTPFGIVLVLIPGGQFLMGSSDDPDSPVYDPDSQREERPAVELLLSPFFLSKFELTQGQWLHLGLENPSMTMEPDF</sequence>
<dbReference type="EMBL" id="DRLD01000181">
    <property type="protein sequence ID" value="HED10348.1"/>
    <property type="molecule type" value="Genomic_DNA"/>
</dbReference>
<accession>A0A7V1PU49</accession>
<dbReference type="InterPro" id="IPR016187">
    <property type="entry name" value="CTDL_fold"/>
</dbReference>
<protein>
    <recommendedName>
        <fullName evidence="1">Sulfatase-modifying factor enzyme-like domain-containing protein</fullName>
    </recommendedName>
</protein>
<comment type="caution">
    <text evidence="2">The sequence shown here is derived from an EMBL/GenBank/DDBJ whole genome shotgun (WGS) entry which is preliminary data.</text>
</comment>
<dbReference type="InterPro" id="IPR042095">
    <property type="entry name" value="SUMF_sf"/>
</dbReference>
<evidence type="ECO:0000259" key="1">
    <source>
        <dbReference type="Pfam" id="PF03781"/>
    </source>
</evidence>
<dbReference type="InterPro" id="IPR005532">
    <property type="entry name" value="SUMF_dom"/>
</dbReference>
<dbReference type="Proteomes" id="UP000886005">
    <property type="component" value="Unassembled WGS sequence"/>
</dbReference>
<gene>
    <name evidence="2" type="ORF">ENJ10_06645</name>
</gene>
<name>A0A7V1PU49_CALAY</name>